<dbReference type="SUPFAM" id="SSF143081">
    <property type="entry name" value="BB1717-like"/>
    <property type="match status" value="1"/>
</dbReference>
<dbReference type="PANTHER" id="PTHR13604">
    <property type="entry name" value="DC12-RELATED"/>
    <property type="match status" value="1"/>
</dbReference>
<evidence type="ECO:0000256" key="3">
    <source>
        <dbReference type="ARBA" id="ARBA00022763"/>
    </source>
</evidence>
<keyword evidence="6" id="KW-0238">DNA-binding</keyword>
<dbReference type="Pfam" id="PF02586">
    <property type="entry name" value="SRAP"/>
    <property type="match status" value="1"/>
</dbReference>
<keyword evidence="2 8" id="KW-0645">Protease</keyword>
<protein>
    <recommendedName>
        <fullName evidence="8">Abasic site processing protein</fullName>
        <ecNumber evidence="8">3.4.-.-</ecNumber>
    </recommendedName>
</protein>
<proteinExistence type="inferred from homology"/>
<evidence type="ECO:0000256" key="8">
    <source>
        <dbReference type="RuleBase" id="RU364100"/>
    </source>
</evidence>
<evidence type="ECO:0000256" key="1">
    <source>
        <dbReference type="ARBA" id="ARBA00008136"/>
    </source>
</evidence>
<dbReference type="InterPro" id="IPR003738">
    <property type="entry name" value="SRAP"/>
</dbReference>
<evidence type="ECO:0000256" key="5">
    <source>
        <dbReference type="ARBA" id="ARBA00023124"/>
    </source>
</evidence>
<evidence type="ECO:0000313" key="10">
    <source>
        <dbReference type="Proteomes" id="UP000233398"/>
    </source>
</evidence>
<dbReference type="EC" id="3.4.-.-" evidence="8"/>
<dbReference type="GO" id="GO:0016829">
    <property type="term" value="F:lyase activity"/>
    <property type="evidence" value="ECO:0007669"/>
    <property type="project" value="UniProtKB-KW"/>
</dbReference>
<keyword evidence="10" id="KW-1185">Reference proteome</keyword>
<dbReference type="Gene3D" id="3.90.1680.10">
    <property type="entry name" value="SOS response associated peptidase-like"/>
    <property type="match status" value="1"/>
</dbReference>
<dbReference type="OrthoDB" id="9782620at2"/>
<keyword evidence="3" id="KW-0227">DNA damage</keyword>
<dbReference type="EMBL" id="PISP01000003">
    <property type="protein sequence ID" value="PKD43061.1"/>
    <property type="molecule type" value="Genomic_DNA"/>
</dbReference>
<organism evidence="9 10">
    <name type="scientific">Rhodohalobacter barkolensis</name>
    <dbReference type="NCBI Taxonomy" id="2053187"/>
    <lineage>
        <taxon>Bacteria</taxon>
        <taxon>Pseudomonadati</taxon>
        <taxon>Balneolota</taxon>
        <taxon>Balneolia</taxon>
        <taxon>Balneolales</taxon>
        <taxon>Balneolaceae</taxon>
        <taxon>Rhodohalobacter</taxon>
    </lineage>
</organism>
<evidence type="ECO:0000313" key="9">
    <source>
        <dbReference type="EMBL" id="PKD43061.1"/>
    </source>
</evidence>
<dbReference type="PANTHER" id="PTHR13604:SF0">
    <property type="entry name" value="ABASIC SITE PROCESSING PROTEIN HMCES"/>
    <property type="match status" value="1"/>
</dbReference>
<evidence type="ECO:0000256" key="7">
    <source>
        <dbReference type="ARBA" id="ARBA00023239"/>
    </source>
</evidence>
<evidence type="ECO:0000256" key="6">
    <source>
        <dbReference type="ARBA" id="ARBA00023125"/>
    </source>
</evidence>
<evidence type="ECO:0000256" key="2">
    <source>
        <dbReference type="ARBA" id="ARBA00022670"/>
    </source>
</evidence>
<comment type="caution">
    <text evidence="9">The sequence shown here is derived from an EMBL/GenBank/DDBJ whole genome shotgun (WGS) entry which is preliminary data.</text>
</comment>
<accession>A0A2N0VFU6</accession>
<keyword evidence="4 8" id="KW-0378">Hydrolase</keyword>
<dbReference type="AlphaFoldDB" id="A0A2N0VFU6"/>
<dbReference type="GO" id="GO:0003697">
    <property type="term" value="F:single-stranded DNA binding"/>
    <property type="evidence" value="ECO:0007669"/>
    <property type="project" value="InterPro"/>
</dbReference>
<keyword evidence="5" id="KW-0190">Covalent protein-DNA linkage</keyword>
<dbReference type="GO" id="GO:0006508">
    <property type="term" value="P:proteolysis"/>
    <property type="evidence" value="ECO:0007669"/>
    <property type="project" value="UniProtKB-KW"/>
</dbReference>
<evidence type="ECO:0000256" key="4">
    <source>
        <dbReference type="ARBA" id="ARBA00022801"/>
    </source>
</evidence>
<dbReference type="RefSeq" id="WP_101073536.1">
    <property type="nucleotide sequence ID" value="NZ_PISP01000003.1"/>
</dbReference>
<keyword evidence="7" id="KW-0456">Lyase</keyword>
<name>A0A2N0VFU6_9BACT</name>
<dbReference type="Proteomes" id="UP000233398">
    <property type="component" value="Unassembled WGS sequence"/>
</dbReference>
<dbReference type="InterPro" id="IPR036590">
    <property type="entry name" value="SRAP-like"/>
</dbReference>
<dbReference type="GO" id="GO:0106300">
    <property type="term" value="P:protein-DNA covalent cross-linking repair"/>
    <property type="evidence" value="ECO:0007669"/>
    <property type="project" value="InterPro"/>
</dbReference>
<sequence length="229" mass="26509">MCGRYVLKITLQELQQKYGATPEGIFTIEENYNVAPSLHMPVIVQQGDQRKIDKYRWGLIPFWAKEINSGYSMINARAESLEQKKSYASPFKSKRCVIPANGFYEWKKAGGEKIPHYITQKRSELINFAGLYEEWKPQKEGEAPIKSFTIITTDANKPISELHDRMPAMLLDEELDIWLDPENKDTDSLKDLLRPWPNDDISFYRVGKEVNSARNSGKQLINPYRDLFS</sequence>
<reference evidence="9 10" key="1">
    <citation type="submission" date="2017-11" db="EMBL/GenBank/DDBJ databases">
        <title>Rhodohalobacter 15182 sp. nov., isolated from a salt lake.</title>
        <authorList>
            <person name="Han S."/>
        </authorList>
    </citation>
    <scope>NUCLEOTIDE SEQUENCE [LARGE SCALE GENOMIC DNA]</scope>
    <source>
        <strain evidence="9 10">15182</strain>
    </source>
</reference>
<gene>
    <name evidence="9" type="ORF">CWD77_10525</name>
</gene>
<comment type="similarity">
    <text evidence="1 8">Belongs to the SOS response-associated peptidase family.</text>
</comment>
<dbReference type="GO" id="GO:0008233">
    <property type="term" value="F:peptidase activity"/>
    <property type="evidence" value="ECO:0007669"/>
    <property type="project" value="UniProtKB-KW"/>
</dbReference>